<evidence type="ECO:0000259" key="2">
    <source>
        <dbReference type="Pfam" id="PF08028"/>
    </source>
</evidence>
<dbReference type="SUPFAM" id="SSF56645">
    <property type="entry name" value="Acyl-CoA dehydrogenase NM domain-like"/>
    <property type="match status" value="1"/>
</dbReference>
<dbReference type="PANTHER" id="PTHR48083:SF19">
    <property type="entry name" value="FLAVIN-DEPENDENT MONOOXYGENASE, OXYGENASE SUBUNIT HSAA"/>
    <property type="match status" value="1"/>
</dbReference>
<dbReference type="InterPro" id="IPR046373">
    <property type="entry name" value="Acyl-CoA_Oxase/DH_mid-dom_sf"/>
</dbReference>
<dbReference type="Gene3D" id="1.10.540.10">
    <property type="entry name" value="Acyl-CoA dehydrogenase/oxidase, N-terminal domain"/>
    <property type="match status" value="1"/>
</dbReference>
<evidence type="ECO:0000313" key="4">
    <source>
        <dbReference type="Proteomes" id="UP001595528"/>
    </source>
</evidence>
<dbReference type="InterPro" id="IPR013107">
    <property type="entry name" value="Acyl-CoA_DH_C"/>
</dbReference>
<evidence type="ECO:0000313" key="3">
    <source>
        <dbReference type="EMBL" id="MFC3226264.1"/>
    </source>
</evidence>
<protein>
    <recommendedName>
        <fullName evidence="2">Acyl-CoA dehydrogenase C-terminal domain-containing protein</fullName>
    </recommendedName>
</protein>
<proteinExistence type="predicted"/>
<organism evidence="3 4">
    <name type="scientific">Marinibaculum pumilum</name>
    <dbReference type="NCBI Taxonomy" id="1766165"/>
    <lineage>
        <taxon>Bacteria</taxon>
        <taxon>Pseudomonadati</taxon>
        <taxon>Pseudomonadota</taxon>
        <taxon>Alphaproteobacteria</taxon>
        <taxon>Rhodospirillales</taxon>
        <taxon>Rhodospirillaceae</taxon>
        <taxon>Marinibaculum</taxon>
    </lineage>
</organism>
<dbReference type="RefSeq" id="WP_379898149.1">
    <property type="nucleotide sequence ID" value="NZ_JBHRTR010000009.1"/>
</dbReference>
<keyword evidence="4" id="KW-1185">Reference proteome</keyword>
<evidence type="ECO:0000256" key="1">
    <source>
        <dbReference type="ARBA" id="ARBA00023002"/>
    </source>
</evidence>
<dbReference type="PANTHER" id="PTHR48083">
    <property type="entry name" value="MEDIUM-CHAIN SPECIFIC ACYL-COA DEHYDROGENASE, MITOCHONDRIAL-RELATED"/>
    <property type="match status" value="1"/>
</dbReference>
<name>A0ABV7KVD4_9PROT</name>
<dbReference type="Gene3D" id="2.40.110.10">
    <property type="entry name" value="Butyryl-CoA Dehydrogenase, subunit A, domain 2"/>
    <property type="match status" value="1"/>
</dbReference>
<comment type="caution">
    <text evidence="3">The sequence shown here is derived from an EMBL/GenBank/DDBJ whole genome shotgun (WGS) entry which is preliminary data.</text>
</comment>
<dbReference type="EMBL" id="JBHRTR010000009">
    <property type="protein sequence ID" value="MFC3226264.1"/>
    <property type="molecule type" value="Genomic_DNA"/>
</dbReference>
<dbReference type="Gene3D" id="1.20.140.10">
    <property type="entry name" value="Butyryl-CoA Dehydrogenase, subunit A, domain 3"/>
    <property type="match status" value="1"/>
</dbReference>
<dbReference type="SUPFAM" id="SSF47203">
    <property type="entry name" value="Acyl-CoA dehydrogenase C-terminal domain-like"/>
    <property type="match status" value="1"/>
</dbReference>
<reference evidence="4" key="1">
    <citation type="journal article" date="2019" name="Int. J. Syst. Evol. Microbiol.">
        <title>The Global Catalogue of Microorganisms (GCM) 10K type strain sequencing project: providing services to taxonomists for standard genome sequencing and annotation.</title>
        <authorList>
            <consortium name="The Broad Institute Genomics Platform"/>
            <consortium name="The Broad Institute Genome Sequencing Center for Infectious Disease"/>
            <person name="Wu L."/>
            <person name="Ma J."/>
        </authorList>
    </citation>
    <scope>NUCLEOTIDE SEQUENCE [LARGE SCALE GENOMIC DNA]</scope>
    <source>
        <strain evidence="4">KCTC 42964</strain>
    </source>
</reference>
<dbReference type="InterPro" id="IPR009100">
    <property type="entry name" value="AcylCoA_DH/oxidase_NM_dom_sf"/>
</dbReference>
<dbReference type="InterPro" id="IPR037069">
    <property type="entry name" value="AcylCoA_DH/ox_N_sf"/>
</dbReference>
<accession>A0ABV7KVD4</accession>
<dbReference type="InterPro" id="IPR036250">
    <property type="entry name" value="AcylCo_DH-like_C"/>
</dbReference>
<dbReference type="PIRSF" id="PIRSF016578">
    <property type="entry name" value="HsaA"/>
    <property type="match status" value="1"/>
</dbReference>
<dbReference type="Pfam" id="PF08028">
    <property type="entry name" value="Acyl-CoA_dh_2"/>
    <property type="match status" value="1"/>
</dbReference>
<dbReference type="Proteomes" id="UP001595528">
    <property type="component" value="Unassembled WGS sequence"/>
</dbReference>
<sequence length="400" mass="42511">MPAATTSVHDNARAGSFDLEAAVAPVLPVLRETSTNSEMLRHVDSRAIAAMRQAGLARLLSPRAYGGLELPPSAQFRAGMMLGGACSAAAWVNMVCAAHTYVVARYPQACLEEVFGDDPDVLIPGTLAPQGVAAPVEGGWRLNGRWQFGSGIDHGPWVLLGALGEKRDDGSRTPPVHVVLPASGIRADDTWYTLGMRGSGSKDLVAEDVFVPAHRGMETVPLFTGTFEGDVGPLYRLPVMSGLATMLAGTVVGFAEAGLATFVDATRVRRDVYAGSAKAAKVGIQMRVAEARAELATARRLIEENGVLMDAALARNDPPLPLAERVQLRWNAAYAVELCRRALERVFAASGAHAIYDGHPLQRVHRDINTASHHAIVDFDGVAEVMGRLQLGLEDGIGLV</sequence>
<dbReference type="InterPro" id="IPR050741">
    <property type="entry name" value="Acyl-CoA_dehydrogenase"/>
</dbReference>
<keyword evidence="1" id="KW-0560">Oxidoreductase</keyword>
<feature type="domain" description="Acyl-CoA dehydrogenase C-terminal" evidence="2">
    <location>
        <begin position="246"/>
        <end position="378"/>
    </location>
</feature>
<gene>
    <name evidence="3" type="ORF">ACFOGJ_03430</name>
</gene>